<feature type="transmembrane region" description="Helical" evidence="1">
    <location>
        <begin position="40"/>
        <end position="57"/>
    </location>
</feature>
<keyword evidence="1" id="KW-0472">Membrane</keyword>
<reference evidence="2 3" key="1">
    <citation type="submission" date="2024-06" db="EMBL/GenBank/DDBJ databases">
        <title>The Natural Products Discovery Center: Release of the First 8490 Sequenced Strains for Exploring Actinobacteria Biosynthetic Diversity.</title>
        <authorList>
            <person name="Kalkreuter E."/>
            <person name="Kautsar S.A."/>
            <person name="Yang D."/>
            <person name="Bader C.D."/>
            <person name="Teijaro C.N."/>
            <person name="Fluegel L."/>
            <person name="Davis C.M."/>
            <person name="Simpson J.R."/>
            <person name="Lauterbach L."/>
            <person name="Steele A.D."/>
            <person name="Gui C."/>
            <person name="Meng S."/>
            <person name="Li G."/>
            <person name="Viehrig K."/>
            <person name="Ye F."/>
            <person name="Su P."/>
            <person name="Kiefer A.F."/>
            <person name="Nichols A."/>
            <person name="Cepeda A.J."/>
            <person name="Yan W."/>
            <person name="Fan B."/>
            <person name="Jiang Y."/>
            <person name="Adhikari A."/>
            <person name="Zheng C.-J."/>
            <person name="Schuster L."/>
            <person name="Cowan T.M."/>
            <person name="Smanski M.J."/>
            <person name="Chevrette M.G."/>
            <person name="De Carvalho L.P.S."/>
            <person name="Shen B."/>
        </authorList>
    </citation>
    <scope>NUCLEOTIDE SEQUENCE [LARGE SCALE GENOMIC DNA]</scope>
    <source>
        <strain evidence="2 3">NPDC000634</strain>
    </source>
</reference>
<keyword evidence="3" id="KW-1185">Reference proteome</keyword>
<dbReference type="Proteomes" id="UP001458415">
    <property type="component" value="Unassembled WGS sequence"/>
</dbReference>
<dbReference type="PANTHER" id="PTHR33514">
    <property type="entry name" value="PROTEIN ABCI12, CHLOROPLASTIC"/>
    <property type="match status" value="1"/>
</dbReference>
<protein>
    <submittedName>
        <fullName evidence="2">Energy-coupling factor transporter transmembrane protein EcfT</fullName>
    </submittedName>
</protein>
<proteinExistence type="predicted"/>
<dbReference type="PANTHER" id="PTHR33514:SF15">
    <property type="entry name" value="COBALT TRANSPORT PROTEIN"/>
    <property type="match status" value="1"/>
</dbReference>
<accession>A0ABV1WLK8</accession>
<sequence>MREAAGGARPGPRGAAGVHAGAWWLWALALGTGATRTTNPLLLALLLTVSAYVVVTCRPDTPAARSYTAFVRLALAVLVIRLVFAVALGSPIPGTHVLLTLPEVPLPHWAQGIRLGGRVTAESLVFALYDGLKLATLLICVGA</sequence>
<evidence type="ECO:0000313" key="2">
    <source>
        <dbReference type="EMBL" id="MER6985080.1"/>
    </source>
</evidence>
<organism evidence="2 3">
    <name type="scientific">Streptomyces carpinensis</name>
    <dbReference type="NCBI Taxonomy" id="66369"/>
    <lineage>
        <taxon>Bacteria</taxon>
        <taxon>Bacillati</taxon>
        <taxon>Actinomycetota</taxon>
        <taxon>Actinomycetes</taxon>
        <taxon>Kitasatosporales</taxon>
        <taxon>Streptomycetaceae</taxon>
        <taxon>Streptomyces</taxon>
    </lineage>
</organism>
<evidence type="ECO:0000313" key="3">
    <source>
        <dbReference type="Proteomes" id="UP001458415"/>
    </source>
</evidence>
<evidence type="ECO:0000256" key="1">
    <source>
        <dbReference type="SAM" id="Phobius"/>
    </source>
</evidence>
<feature type="non-terminal residue" evidence="2">
    <location>
        <position position="143"/>
    </location>
</feature>
<keyword evidence="1 2" id="KW-0812">Transmembrane</keyword>
<gene>
    <name evidence="2" type="ORF">ABT317_51145</name>
</gene>
<name>A0ABV1WLK8_9ACTN</name>
<keyword evidence="1" id="KW-1133">Transmembrane helix</keyword>
<feature type="transmembrane region" description="Helical" evidence="1">
    <location>
        <begin position="69"/>
        <end position="92"/>
    </location>
</feature>
<comment type="caution">
    <text evidence="2">The sequence shown here is derived from an EMBL/GenBank/DDBJ whole genome shotgun (WGS) entry which is preliminary data.</text>
</comment>
<dbReference type="EMBL" id="JBEPCU010002192">
    <property type="protein sequence ID" value="MER6985080.1"/>
    <property type="molecule type" value="Genomic_DNA"/>
</dbReference>